<sequence>MLKKIWPKQARNEGDVIQKTEKTLSYVIVNPLPTRNLKTGDIVYVIQPSAMQAVPNKLNRSNRGITAKYLLKRNMSSPGNNEAVVGSNGNSKYYREFSSPQSRSGSRHVSGSDTSGDHSSSTLPHSSGSPRKRQGTVNHPGKGPDVQRAGTESEGEGEDVNELDDIVEVRPRCQSESCCDRKSGCIKIKPLMRKPNGKL</sequence>
<keyword evidence="2" id="KW-0407">Ion channel</keyword>
<feature type="region of interest" description="Disordered" evidence="1">
    <location>
        <begin position="75"/>
        <end position="166"/>
    </location>
</feature>
<proteinExistence type="predicted"/>
<comment type="caution">
    <text evidence="2">The sequence shown here is derived from an EMBL/GenBank/DDBJ whole genome shotgun (WGS) entry which is preliminary data.</text>
</comment>
<dbReference type="AlphaFoldDB" id="A0AAV4A5D2"/>
<protein>
    <submittedName>
        <fullName evidence="2">Potassium channel subfamily t member 2</fullName>
    </submittedName>
</protein>
<keyword evidence="2" id="KW-0813">Transport</keyword>
<evidence type="ECO:0000256" key="1">
    <source>
        <dbReference type="SAM" id="MobiDB-lite"/>
    </source>
</evidence>
<name>A0AAV4A5D2_9GAST</name>
<evidence type="ECO:0000313" key="3">
    <source>
        <dbReference type="Proteomes" id="UP000735302"/>
    </source>
</evidence>
<organism evidence="2 3">
    <name type="scientific">Plakobranchus ocellatus</name>
    <dbReference type="NCBI Taxonomy" id="259542"/>
    <lineage>
        <taxon>Eukaryota</taxon>
        <taxon>Metazoa</taxon>
        <taxon>Spiralia</taxon>
        <taxon>Lophotrochozoa</taxon>
        <taxon>Mollusca</taxon>
        <taxon>Gastropoda</taxon>
        <taxon>Heterobranchia</taxon>
        <taxon>Euthyneura</taxon>
        <taxon>Panpulmonata</taxon>
        <taxon>Sacoglossa</taxon>
        <taxon>Placobranchoidea</taxon>
        <taxon>Plakobranchidae</taxon>
        <taxon>Plakobranchus</taxon>
    </lineage>
</organism>
<keyword evidence="2" id="KW-0406">Ion transport</keyword>
<dbReference type="EMBL" id="BLXT01003557">
    <property type="protein sequence ID" value="GFO02055.1"/>
    <property type="molecule type" value="Genomic_DNA"/>
</dbReference>
<dbReference type="GO" id="GO:0034220">
    <property type="term" value="P:monoatomic ion transmembrane transport"/>
    <property type="evidence" value="ECO:0007669"/>
    <property type="project" value="UniProtKB-KW"/>
</dbReference>
<gene>
    <name evidence="2" type="ORF">PoB_002856000</name>
</gene>
<feature type="compositionally biased region" description="Acidic residues" evidence="1">
    <location>
        <begin position="153"/>
        <end position="166"/>
    </location>
</feature>
<accession>A0AAV4A5D2</accession>
<reference evidence="2 3" key="1">
    <citation type="journal article" date="2021" name="Elife">
        <title>Chloroplast acquisition without the gene transfer in kleptoplastic sea slugs, Plakobranchus ocellatus.</title>
        <authorList>
            <person name="Maeda T."/>
            <person name="Takahashi S."/>
            <person name="Yoshida T."/>
            <person name="Shimamura S."/>
            <person name="Takaki Y."/>
            <person name="Nagai Y."/>
            <person name="Toyoda A."/>
            <person name="Suzuki Y."/>
            <person name="Arimoto A."/>
            <person name="Ishii H."/>
            <person name="Satoh N."/>
            <person name="Nishiyama T."/>
            <person name="Hasebe M."/>
            <person name="Maruyama T."/>
            <person name="Minagawa J."/>
            <person name="Obokata J."/>
            <person name="Shigenobu S."/>
        </authorList>
    </citation>
    <scope>NUCLEOTIDE SEQUENCE [LARGE SCALE GENOMIC DNA]</scope>
</reference>
<feature type="compositionally biased region" description="Low complexity" evidence="1">
    <location>
        <begin position="108"/>
        <end position="129"/>
    </location>
</feature>
<evidence type="ECO:0000313" key="2">
    <source>
        <dbReference type="EMBL" id="GFO02055.1"/>
    </source>
</evidence>
<dbReference type="Proteomes" id="UP000735302">
    <property type="component" value="Unassembled WGS sequence"/>
</dbReference>
<keyword evidence="3" id="KW-1185">Reference proteome</keyword>